<sequence length="399" mass="43953">MDKWLQNNTVIKLVALALAIMLWMSVNDTSLHFPQDRDDTRMINNVTLEALYDEDRFEVVQVPDSVNFVLRGDAFSLNMVTPGRYKAFVDLRELKAGRHPNVPVKVEGLPRGVDVDVRPSSVDVVMEKKQQKEMAVQVNVIGKPDDQFKMGEPVVKPARVLVRGPESVLDQVKAVKATVNAEGAKETISRSASLQIYGENGLLSGVEVNPELVDVTLPVASPNAIVPLKVDIGKYPPKGYAIENLTVNTDQVTVYGSKNDVEALEYYPGPKLDLSKAKNDRTFELPIPLTEGAVKVEPDKAEIKVDIVKSATKTMKDVPVKIKGKDDGSRASIMGETKLDFPLHGAPSLLKKIKKSGVEAYIDVSNLSNGEHRVPVRLNLPNYIRLEGEEPSVTVSIRR</sequence>
<evidence type="ECO:0000313" key="2">
    <source>
        <dbReference type="EMBL" id="MFC4075365.1"/>
    </source>
</evidence>
<evidence type="ECO:0000256" key="1">
    <source>
        <dbReference type="SAM" id="Phobius"/>
    </source>
</evidence>
<accession>A0ABV8JA48</accession>
<proteinExistence type="predicted"/>
<protein>
    <submittedName>
        <fullName evidence="2">YbbR-like domain-containing protein</fullName>
    </submittedName>
</protein>
<keyword evidence="1" id="KW-1133">Transmembrane helix</keyword>
<comment type="caution">
    <text evidence="2">The sequence shown here is derived from an EMBL/GenBank/DDBJ whole genome shotgun (WGS) entry which is preliminary data.</text>
</comment>
<keyword evidence="1" id="KW-0812">Transmembrane</keyword>
<dbReference type="InterPro" id="IPR053154">
    <property type="entry name" value="c-di-AMP_regulator"/>
</dbReference>
<keyword evidence="3" id="KW-1185">Reference proteome</keyword>
<keyword evidence="1" id="KW-0472">Membrane</keyword>
<feature type="transmembrane region" description="Helical" evidence="1">
    <location>
        <begin position="9"/>
        <end position="26"/>
    </location>
</feature>
<dbReference type="Gene3D" id="2.170.120.30">
    <property type="match status" value="2"/>
</dbReference>
<dbReference type="RefSeq" id="WP_380701200.1">
    <property type="nucleotide sequence ID" value="NZ_JBHSAP010000003.1"/>
</dbReference>
<dbReference type="Gene3D" id="2.170.120.40">
    <property type="entry name" value="YbbR-like domain"/>
    <property type="match status" value="2"/>
</dbReference>
<evidence type="ECO:0000313" key="3">
    <source>
        <dbReference type="Proteomes" id="UP001595843"/>
    </source>
</evidence>
<reference evidence="3" key="1">
    <citation type="journal article" date="2019" name="Int. J. Syst. Evol. Microbiol.">
        <title>The Global Catalogue of Microorganisms (GCM) 10K type strain sequencing project: providing services to taxonomists for standard genome sequencing and annotation.</title>
        <authorList>
            <consortium name="The Broad Institute Genomics Platform"/>
            <consortium name="The Broad Institute Genome Sequencing Center for Infectious Disease"/>
            <person name="Wu L."/>
            <person name="Ma J."/>
        </authorList>
    </citation>
    <scope>NUCLEOTIDE SEQUENCE [LARGE SCALE GENOMIC DNA]</scope>
    <source>
        <strain evidence="3">IBRC-M 10813</strain>
    </source>
</reference>
<dbReference type="Pfam" id="PF07949">
    <property type="entry name" value="YbbR"/>
    <property type="match status" value="2"/>
</dbReference>
<name>A0ABV8JA48_9BACL</name>
<dbReference type="PANTHER" id="PTHR37804:SF1">
    <property type="entry name" value="CDAA REGULATORY PROTEIN CDAR"/>
    <property type="match status" value="1"/>
</dbReference>
<dbReference type="InterPro" id="IPR012505">
    <property type="entry name" value="YbbR"/>
</dbReference>
<dbReference type="PANTHER" id="PTHR37804">
    <property type="entry name" value="CDAA REGULATORY PROTEIN CDAR"/>
    <property type="match status" value="1"/>
</dbReference>
<gene>
    <name evidence="2" type="ORF">ACFOUO_00865</name>
</gene>
<organism evidence="2 3">
    <name type="scientific">Salinithrix halophila</name>
    <dbReference type="NCBI Taxonomy" id="1485204"/>
    <lineage>
        <taxon>Bacteria</taxon>
        <taxon>Bacillati</taxon>
        <taxon>Bacillota</taxon>
        <taxon>Bacilli</taxon>
        <taxon>Bacillales</taxon>
        <taxon>Thermoactinomycetaceae</taxon>
        <taxon>Salinithrix</taxon>
    </lineage>
</organism>
<dbReference type="Proteomes" id="UP001595843">
    <property type="component" value="Unassembled WGS sequence"/>
</dbReference>
<dbReference type="EMBL" id="JBHSAP010000003">
    <property type="protein sequence ID" value="MFC4075365.1"/>
    <property type="molecule type" value="Genomic_DNA"/>
</dbReference>